<evidence type="ECO:0000313" key="1">
    <source>
        <dbReference type="EMBL" id="QSZ41512.1"/>
    </source>
</evidence>
<reference evidence="1" key="1">
    <citation type="submission" date="2019-11" db="EMBL/GenBank/DDBJ databases">
        <authorList>
            <person name="Kojima H."/>
        </authorList>
    </citation>
    <scope>NUCLEOTIDE SEQUENCE</scope>
    <source>
        <strain evidence="1">H1576</strain>
    </source>
</reference>
<organism evidence="1 2">
    <name type="scientific">Sulfurimonas aquatica</name>
    <dbReference type="NCBI Taxonomy" id="2672570"/>
    <lineage>
        <taxon>Bacteria</taxon>
        <taxon>Pseudomonadati</taxon>
        <taxon>Campylobacterota</taxon>
        <taxon>Epsilonproteobacteria</taxon>
        <taxon>Campylobacterales</taxon>
        <taxon>Sulfurimonadaceae</taxon>
        <taxon>Sulfurimonas</taxon>
    </lineage>
</organism>
<protein>
    <submittedName>
        <fullName evidence="1">Uncharacterized protein</fullName>
    </submittedName>
</protein>
<dbReference type="RefSeq" id="WP_207562795.1">
    <property type="nucleotide sequence ID" value="NZ_CP046072.1"/>
</dbReference>
<gene>
    <name evidence="1" type="ORF">GJV85_05125</name>
</gene>
<accession>A0A975GCH6</accession>
<sequence length="93" mass="10851">MNSKIYKSKDGEISLENLRRLYSAVVIDMQGEVAEMSLEWFDLYGEKVELHHYVLVFDYTLPGEDIRDKKVLEFATKDELLESMAEVADLFQN</sequence>
<keyword evidence="2" id="KW-1185">Reference proteome</keyword>
<dbReference type="KEGG" id="saqt:GJV85_05125"/>
<evidence type="ECO:0000313" key="2">
    <source>
        <dbReference type="Proteomes" id="UP000671852"/>
    </source>
</evidence>
<dbReference type="EMBL" id="CP046072">
    <property type="protein sequence ID" value="QSZ41512.1"/>
    <property type="molecule type" value="Genomic_DNA"/>
</dbReference>
<proteinExistence type="predicted"/>
<dbReference type="AlphaFoldDB" id="A0A975GCH6"/>
<name>A0A975GCH6_9BACT</name>
<reference evidence="1" key="2">
    <citation type="submission" date="2021-04" db="EMBL/GenBank/DDBJ databases">
        <title>Isolation and characterization of a novel species of the genus Sulfurimonas.</title>
        <authorList>
            <person name="Fukui M."/>
        </authorList>
    </citation>
    <scope>NUCLEOTIDE SEQUENCE</scope>
    <source>
        <strain evidence="1">H1576</strain>
    </source>
</reference>
<dbReference type="Proteomes" id="UP000671852">
    <property type="component" value="Chromosome"/>
</dbReference>